<keyword evidence="2" id="KW-1185">Reference proteome</keyword>
<protein>
    <submittedName>
        <fullName evidence="1">Uncharacterized protein</fullName>
    </submittedName>
</protein>
<evidence type="ECO:0000313" key="1">
    <source>
        <dbReference type="EMBL" id="KAJ8385438.1"/>
    </source>
</evidence>
<proteinExistence type="predicted"/>
<comment type="caution">
    <text evidence="1">The sequence shown here is derived from an EMBL/GenBank/DDBJ whole genome shotgun (WGS) entry which is preliminary data.</text>
</comment>
<dbReference type="EMBL" id="JAINUG010000250">
    <property type="protein sequence ID" value="KAJ8385438.1"/>
    <property type="molecule type" value="Genomic_DNA"/>
</dbReference>
<accession>A0AAD7W6R2</accession>
<dbReference type="Gene3D" id="3.30.250.20">
    <property type="entry name" value="L1 transposable element, C-terminal domain"/>
    <property type="match status" value="1"/>
</dbReference>
<name>A0AAD7W6R2_9TELE</name>
<evidence type="ECO:0000313" key="2">
    <source>
        <dbReference type="Proteomes" id="UP001221898"/>
    </source>
</evidence>
<dbReference type="Proteomes" id="UP001221898">
    <property type="component" value="Unassembled WGS sequence"/>
</dbReference>
<dbReference type="AlphaFoldDB" id="A0AAD7W6R2"/>
<reference evidence="1" key="1">
    <citation type="journal article" date="2023" name="Science">
        <title>Genome structures resolve the early diversification of teleost fishes.</title>
        <authorList>
            <person name="Parey E."/>
            <person name="Louis A."/>
            <person name="Montfort J."/>
            <person name="Bouchez O."/>
            <person name="Roques C."/>
            <person name="Iampietro C."/>
            <person name="Lluch J."/>
            <person name="Castinel A."/>
            <person name="Donnadieu C."/>
            <person name="Desvignes T."/>
            <person name="Floi Bucao C."/>
            <person name="Jouanno E."/>
            <person name="Wen M."/>
            <person name="Mejri S."/>
            <person name="Dirks R."/>
            <person name="Jansen H."/>
            <person name="Henkel C."/>
            <person name="Chen W.J."/>
            <person name="Zahm M."/>
            <person name="Cabau C."/>
            <person name="Klopp C."/>
            <person name="Thompson A.W."/>
            <person name="Robinson-Rechavi M."/>
            <person name="Braasch I."/>
            <person name="Lecointre G."/>
            <person name="Bobe J."/>
            <person name="Postlethwait J.H."/>
            <person name="Berthelot C."/>
            <person name="Roest Crollius H."/>
            <person name="Guiguen Y."/>
        </authorList>
    </citation>
    <scope>NUCLEOTIDE SEQUENCE</scope>
    <source>
        <strain evidence="1">NC1722</strain>
    </source>
</reference>
<organism evidence="1 2">
    <name type="scientific">Aldrovandia affinis</name>
    <dbReference type="NCBI Taxonomy" id="143900"/>
    <lineage>
        <taxon>Eukaryota</taxon>
        <taxon>Metazoa</taxon>
        <taxon>Chordata</taxon>
        <taxon>Craniata</taxon>
        <taxon>Vertebrata</taxon>
        <taxon>Euteleostomi</taxon>
        <taxon>Actinopterygii</taxon>
        <taxon>Neopterygii</taxon>
        <taxon>Teleostei</taxon>
        <taxon>Notacanthiformes</taxon>
        <taxon>Halosauridae</taxon>
        <taxon>Aldrovandia</taxon>
    </lineage>
</organism>
<sequence>MWIDKISCEVQGMSSPSNTDHSLDTAKKRMGFSQIRKKMFSLGLQPFLLNPAQLKLTHKGKRLIFKSPQEAEEFLQSKIPSLEAPPSQAVDKGRNVVQQGADTALMDITKQQVDA</sequence>
<gene>
    <name evidence="1" type="ORF">AAFF_G00188900</name>
</gene>
<dbReference type="InterPro" id="IPR042566">
    <property type="entry name" value="L1_C"/>
</dbReference>